<dbReference type="EMBL" id="QRBI01000134">
    <property type="protein sequence ID" value="RMC02149.1"/>
    <property type="molecule type" value="Genomic_DNA"/>
</dbReference>
<gene>
    <name evidence="2" type="ORF">DUI87_21316</name>
</gene>
<dbReference type="AlphaFoldDB" id="A0A3M0JMR1"/>
<comment type="caution">
    <text evidence="2">The sequence shown here is derived from an EMBL/GenBank/DDBJ whole genome shotgun (WGS) entry which is preliminary data.</text>
</comment>
<evidence type="ECO:0000256" key="1">
    <source>
        <dbReference type="SAM" id="MobiDB-lite"/>
    </source>
</evidence>
<protein>
    <submittedName>
        <fullName evidence="2">Uncharacterized protein</fullName>
    </submittedName>
</protein>
<feature type="region of interest" description="Disordered" evidence="1">
    <location>
        <begin position="69"/>
        <end position="89"/>
    </location>
</feature>
<sequence>MISSTQQVTIYLRSSKKSHLPKDNLTVTVQSVDVSISPKYPDDPVYDSGTRKIVVIDNMSAMQTEIEKDPVTQANDTGTVTEKEEMTLS</sequence>
<evidence type="ECO:0000313" key="3">
    <source>
        <dbReference type="Proteomes" id="UP000269221"/>
    </source>
</evidence>
<accession>A0A3M0JMR1</accession>
<dbReference type="Proteomes" id="UP000269221">
    <property type="component" value="Unassembled WGS sequence"/>
</dbReference>
<proteinExistence type="predicted"/>
<name>A0A3M0JMR1_HIRRU</name>
<evidence type="ECO:0000313" key="2">
    <source>
        <dbReference type="EMBL" id="RMC02149.1"/>
    </source>
</evidence>
<organism evidence="2 3">
    <name type="scientific">Hirundo rustica rustica</name>
    <dbReference type="NCBI Taxonomy" id="333673"/>
    <lineage>
        <taxon>Eukaryota</taxon>
        <taxon>Metazoa</taxon>
        <taxon>Chordata</taxon>
        <taxon>Craniata</taxon>
        <taxon>Vertebrata</taxon>
        <taxon>Euteleostomi</taxon>
        <taxon>Archelosauria</taxon>
        <taxon>Archosauria</taxon>
        <taxon>Dinosauria</taxon>
        <taxon>Saurischia</taxon>
        <taxon>Theropoda</taxon>
        <taxon>Coelurosauria</taxon>
        <taxon>Aves</taxon>
        <taxon>Neognathae</taxon>
        <taxon>Neoaves</taxon>
        <taxon>Telluraves</taxon>
        <taxon>Australaves</taxon>
        <taxon>Passeriformes</taxon>
        <taxon>Sylvioidea</taxon>
        <taxon>Hirundinidae</taxon>
        <taxon>Hirundo</taxon>
    </lineage>
</organism>
<keyword evidence="3" id="KW-1185">Reference proteome</keyword>
<reference evidence="2 3" key="1">
    <citation type="submission" date="2018-07" db="EMBL/GenBank/DDBJ databases">
        <title>A high quality draft genome assembly of the barn swallow (H. rustica rustica).</title>
        <authorList>
            <person name="Formenti G."/>
            <person name="Chiara M."/>
            <person name="Poveda L."/>
            <person name="Francoijs K.-J."/>
            <person name="Bonisoli-Alquati A."/>
            <person name="Canova L."/>
            <person name="Gianfranceschi L."/>
            <person name="Horner D.S."/>
            <person name="Saino N."/>
        </authorList>
    </citation>
    <scope>NUCLEOTIDE SEQUENCE [LARGE SCALE GENOMIC DNA]</scope>
    <source>
        <strain evidence="2">Chelidonia</strain>
        <tissue evidence="2">Blood</tissue>
    </source>
</reference>